<reference evidence="1 2" key="1">
    <citation type="journal article" date="2010" name="Stand. Genomic Sci.">
        <title>Complete genome sequence of Planctomyces limnophilus type strain (Mu 290).</title>
        <authorList>
            <person name="Labutti K."/>
            <person name="Sikorski J."/>
            <person name="Schneider S."/>
            <person name="Nolan M."/>
            <person name="Lucas S."/>
            <person name="Glavina Del Rio T."/>
            <person name="Tice H."/>
            <person name="Cheng J.F."/>
            <person name="Goodwin L."/>
            <person name="Pitluck S."/>
            <person name="Liolios K."/>
            <person name="Ivanova N."/>
            <person name="Mavromatis K."/>
            <person name="Mikhailova N."/>
            <person name="Pati A."/>
            <person name="Chen A."/>
            <person name="Palaniappan K."/>
            <person name="Land M."/>
            <person name="Hauser L."/>
            <person name="Chang Y.J."/>
            <person name="Jeffries C.D."/>
            <person name="Tindall B.J."/>
            <person name="Rohde M."/>
            <person name="Goker M."/>
            <person name="Woyke T."/>
            <person name="Bristow J."/>
            <person name="Eisen J.A."/>
            <person name="Markowitz V."/>
            <person name="Hugenholtz P."/>
            <person name="Kyrpides N.C."/>
            <person name="Klenk H.P."/>
            <person name="Lapidus A."/>
        </authorList>
    </citation>
    <scope>NUCLEOTIDE SEQUENCE [LARGE SCALE GENOMIC DNA]</scope>
    <source>
        <strain evidence="2">ATCC 43296 / DSM 3776 / IFAM 1008 / 290</strain>
    </source>
</reference>
<dbReference type="AlphaFoldDB" id="D5SMR1"/>
<keyword evidence="2" id="KW-1185">Reference proteome</keyword>
<dbReference type="KEGG" id="plm:Plim_2139"/>
<dbReference type="EMBL" id="CP001744">
    <property type="protein sequence ID" value="ADG67966.1"/>
    <property type="molecule type" value="Genomic_DNA"/>
</dbReference>
<dbReference type="Proteomes" id="UP000002220">
    <property type="component" value="Chromosome"/>
</dbReference>
<gene>
    <name evidence="1" type="ordered locus">Plim_2139</name>
</gene>
<organism evidence="1 2">
    <name type="scientific">Planctopirus limnophila (strain ATCC 43296 / DSM 3776 / IFAM 1008 / Mu 290)</name>
    <name type="common">Planctomyces limnophilus</name>
    <dbReference type="NCBI Taxonomy" id="521674"/>
    <lineage>
        <taxon>Bacteria</taxon>
        <taxon>Pseudomonadati</taxon>
        <taxon>Planctomycetota</taxon>
        <taxon>Planctomycetia</taxon>
        <taxon>Planctomycetales</taxon>
        <taxon>Planctomycetaceae</taxon>
        <taxon>Planctopirus</taxon>
    </lineage>
</organism>
<sequence>MIQFNQQISSIGEACETCGGSGHTHRENGHLKPCAACDQVGFTRLFDLRCHFPPGSPEKVAMLAFRQRLGMPLWQAHDATFAAVSDQQMEVEGDDSEED</sequence>
<accession>D5SMR1</accession>
<dbReference type="HOGENOM" id="CLU_2317772_0_0_0"/>
<name>D5SMR1_PLAL2</name>
<dbReference type="RefSeq" id="WP_013110397.1">
    <property type="nucleotide sequence ID" value="NC_014148.1"/>
</dbReference>
<dbReference type="OrthoDB" id="274237at2"/>
<evidence type="ECO:0000313" key="2">
    <source>
        <dbReference type="Proteomes" id="UP000002220"/>
    </source>
</evidence>
<evidence type="ECO:0000313" key="1">
    <source>
        <dbReference type="EMBL" id="ADG67966.1"/>
    </source>
</evidence>
<dbReference type="STRING" id="521674.Plim_2139"/>
<proteinExistence type="predicted"/>
<protein>
    <submittedName>
        <fullName evidence="1">Uncharacterized protein</fullName>
    </submittedName>
</protein>